<evidence type="ECO:0000313" key="2">
    <source>
        <dbReference type="EMBL" id="SFQ55091.1"/>
    </source>
</evidence>
<dbReference type="STRING" id="112413.SAMN05421854_11510"/>
<dbReference type="AlphaFoldDB" id="A0A1I5ZF93"/>
<feature type="transmembrane region" description="Helical" evidence="1">
    <location>
        <begin position="132"/>
        <end position="152"/>
    </location>
</feature>
<evidence type="ECO:0000313" key="3">
    <source>
        <dbReference type="Proteomes" id="UP000199137"/>
    </source>
</evidence>
<keyword evidence="1" id="KW-1133">Transmembrane helix</keyword>
<gene>
    <name evidence="2" type="ORF">SAMN05421854_11510</name>
</gene>
<proteinExistence type="predicted"/>
<protein>
    <submittedName>
        <fullName evidence="2">Uncharacterized protein</fullName>
    </submittedName>
</protein>
<feature type="transmembrane region" description="Helical" evidence="1">
    <location>
        <begin position="21"/>
        <end position="43"/>
    </location>
</feature>
<keyword evidence="1" id="KW-0472">Membrane</keyword>
<feature type="transmembrane region" description="Helical" evidence="1">
    <location>
        <begin position="98"/>
        <end position="120"/>
    </location>
</feature>
<sequence>MRQSLSEQLGGEGTRKRRVRRLPAAVLWTGTAASVLALFATIIDQAGNQSLYGYTEAAYASHGVTPDPGLVYAILYAVAVTIIVLWGLMFLSSRARGWWAPVLSAVPAVVTGTIALLLLTATEYGERVFSPVWGILVLLPAVLGVIATISLVRDARR</sequence>
<organism evidence="2 3">
    <name type="scientific">Amycolatopsis rubida</name>
    <dbReference type="NCBI Taxonomy" id="112413"/>
    <lineage>
        <taxon>Bacteria</taxon>
        <taxon>Bacillati</taxon>
        <taxon>Actinomycetota</taxon>
        <taxon>Actinomycetes</taxon>
        <taxon>Pseudonocardiales</taxon>
        <taxon>Pseudonocardiaceae</taxon>
        <taxon>Amycolatopsis</taxon>
    </lineage>
</organism>
<name>A0A1I5ZF93_9PSEU</name>
<keyword evidence="1" id="KW-0812">Transmembrane</keyword>
<dbReference type="Proteomes" id="UP000199137">
    <property type="component" value="Unassembled WGS sequence"/>
</dbReference>
<dbReference type="EMBL" id="FOWC01000015">
    <property type="protein sequence ID" value="SFQ55091.1"/>
    <property type="molecule type" value="Genomic_DNA"/>
</dbReference>
<evidence type="ECO:0000256" key="1">
    <source>
        <dbReference type="SAM" id="Phobius"/>
    </source>
</evidence>
<accession>A0A1I5ZF93</accession>
<feature type="transmembrane region" description="Helical" evidence="1">
    <location>
        <begin position="70"/>
        <end position="91"/>
    </location>
</feature>
<reference evidence="2 3" key="1">
    <citation type="submission" date="2016-10" db="EMBL/GenBank/DDBJ databases">
        <authorList>
            <person name="de Groot N.N."/>
        </authorList>
    </citation>
    <scope>NUCLEOTIDE SEQUENCE [LARGE SCALE GENOMIC DNA]</scope>
    <source>
        <strain evidence="2 3">DSM 44637</strain>
    </source>
</reference>